<dbReference type="SMART" id="SM00220">
    <property type="entry name" value="S_TKc"/>
    <property type="match status" value="1"/>
</dbReference>
<sequence>MVSFKDSQTSLNSAIEFGELAIIGRHFKHGKGEDFEEITAPESMQSIVIEKDKQLTIGRSESNSLIIDHTAVSSVHCRVWAIQFDENSIPLVYIKDTSLNGTFVNKEKISKNQTYLLNHGDVITIKFGVSLKFLSVLGADELSYGRSLIQTDKIQTQFAKWVVKERVLGNGTFGNVFVCQQSATKKLCAVKIIKSTADSVSFESKVLSKLSHPNIIKVYESHIINSRLYIFEDLICGGDLFSYLADGDALTSIPEFESLIITFQISQALEYLHSQNIAHRDLKLDNILLEAPQPFTRIVLADFGIARTVSDSREKRRMFTTVGTPEYCAPEVGFEYSKTPHHLRAKLFKNPPVNPGYDTKCDIWSLGVISHIMLSGISPFYGDGDEFSIVRNAKLGRLQLHSKQWDGVSDNAKDFIQCLLYVDIEKRYDVGKCLQHPWIKKHEVELKKTYLKILSESCFSIQE</sequence>
<dbReference type="OrthoDB" id="74764at2759"/>
<dbReference type="PANTHER" id="PTHR24347">
    <property type="entry name" value="SERINE/THREONINE-PROTEIN KINASE"/>
    <property type="match status" value="1"/>
</dbReference>
<dbReference type="InterPro" id="IPR008271">
    <property type="entry name" value="Ser/Thr_kinase_AS"/>
</dbReference>
<evidence type="ECO:0000256" key="4">
    <source>
        <dbReference type="PROSITE-ProRule" id="PRU10141"/>
    </source>
</evidence>
<reference evidence="8" key="1">
    <citation type="journal article" date="2021" name="Open Biol.">
        <title>Shared evolutionary footprints suggest mitochondrial oxidative damage underlies multiple complex I losses in fungi.</title>
        <authorList>
            <person name="Schikora-Tamarit M.A."/>
            <person name="Marcet-Houben M."/>
            <person name="Nosek J."/>
            <person name="Gabaldon T."/>
        </authorList>
    </citation>
    <scope>NUCLEOTIDE SEQUENCE</scope>
    <source>
        <strain evidence="8">CBS2887</strain>
    </source>
</reference>
<reference evidence="8" key="2">
    <citation type="submission" date="2021-01" db="EMBL/GenBank/DDBJ databases">
        <authorList>
            <person name="Schikora-Tamarit M.A."/>
        </authorList>
    </citation>
    <scope>NUCLEOTIDE SEQUENCE</scope>
    <source>
        <strain evidence="8">CBS2887</strain>
    </source>
</reference>
<dbReference type="InterPro" id="IPR008984">
    <property type="entry name" value="SMAD_FHA_dom_sf"/>
</dbReference>
<dbReference type="PROSITE" id="PS50011">
    <property type="entry name" value="PROTEIN_KINASE_DOM"/>
    <property type="match status" value="1"/>
</dbReference>
<keyword evidence="2 4" id="KW-0547">Nucleotide-binding</keyword>
<feature type="domain" description="Protein kinase" evidence="7">
    <location>
        <begin position="162"/>
        <end position="439"/>
    </location>
</feature>
<dbReference type="PROSITE" id="PS00108">
    <property type="entry name" value="PROTEIN_KINASE_ST"/>
    <property type="match status" value="1"/>
</dbReference>
<keyword evidence="9" id="KW-1185">Reference proteome</keyword>
<dbReference type="Pfam" id="PF00069">
    <property type="entry name" value="Pkinase"/>
    <property type="match status" value="1"/>
</dbReference>
<dbReference type="GO" id="GO:0004674">
    <property type="term" value="F:protein serine/threonine kinase activity"/>
    <property type="evidence" value="ECO:0007669"/>
    <property type="project" value="UniProtKB-KW"/>
</dbReference>
<evidence type="ECO:0000256" key="2">
    <source>
        <dbReference type="ARBA" id="ARBA00022741"/>
    </source>
</evidence>
<dbReference type="CDD" id="cd22670">
    <property type="entry name" value="FHA_MEK1-like"/>
    <property type="match status" value="1"/>
</dbReference>
<proteinExistence type="inferred from homology"/>
<evidence type="ECO:0000313" key="9">
    <source>
        <dbReference type="Proteomes" id="UP000774326"/>
    </source>
</evidence>
<dbReference type="Pfam" id="PF00498">
    <property type="entry name" value="FHA"/>
    <property type="match status" value="1"/>
</dbReference>
<dbReference type="PROSITE" id="PS50006">
    <property type="entry name" value="FHA_DOMAIN"/>
    <property type="match status" value="1"/>
</dbReference>
<comment type="caution">
    <text evidence="8">The sequence shown here is derived from an EMBL/GenBank/DDBJ whole genome shotgun (WGS) entry which is preliminary data.</text>
</comment>
<dbReference type="GO" id="GO:0005524">
    <property type="term" value="F:ATP binding"/>
    <property type="evidence" value="ECO:0007669"/>
    <property type="project" value="UniProtKB-UniRule"/>
</dbReference>
<feature type="domain" description="FHA" evidence="6">
    <location>
        <begin position="55"/>
        <end position="109"/>
    </location>
</feature>
<dbReference type="InterPro" id="IPR000253">
    <property type="entry name" value="FHA_dom"/>
</dbReference>
<evidence type="ECO:0000256" key="3">
    <source>
        <dbReference type="ARBA" id="ARBA00022840"/>
    </source>
</evidence>
<dbReference type="Proteomes" id="UP000774326">
    <property type="component" value="Unassembled WGS sequence"/>
</dbReference>
<dbReference type="InterPro" id="IPR017441">
    <property type="entry name" value="Protein_kinase_ATP_BS"/>
</dbReference>
<dbReference type="AlphaFoldDB" id="A0A9P8Q8X6"/>
<comment type="similarity">
    <text evidence="1">Belongs to the protein kinase superfamily. CAMK Ser/Thr protein kinase family. CHEK2 subfamily.</text>
</comment>
<dbReference type="InterPro" id="IPR011009">
    <property type="entry name" value="Kinase-like_dom_sf"/>
</dbReference>
<dbReference type="SUPFAM" id="SSF56112">
    <property type="entry name" value="Protein kinase-like (PK-like)"/>
    <property type="match status" value="1"/>
</dbReference>
<keyword evidence="5" id="KW-0723">Serine/threonine-protein kinase</keyword>
<dbReference type="SUPFAM" id="SSF49879">
    <property type="entry name" value="SMAD/FHA domain"/>
    <property type="match status" value="1"/>
</dbReference>
<keyword evidence="3 4" id="KW-0067">ATP-binding</keyword>
<name>A0A9P8Q8X6_WICPI</name>
<keyword evidence="5" id="KW-0418">Kinase</keyword>
<evidence type="ECO:0000256" key="5">
    <source>
        <dbReference type="RuleBase" id="RU000304"/>
    </source>
</evidence>
<dbReference type="Gene3D" id="1.10.510.10">
    <property type="entry name" value="Transferase(Phosphotransferase) domain 1"/>
    <property type="match status" value="1"/>
</dbReference>
<dbReference type="InterPro" id="IPR000719">
    <property type="entry name" value="Prot_kinase_dom"/>
</dbReference>
<dbReference type="PROSITE" id="PS00107">
    <property type="entry name" value="PROTEIN_KINASE_ATP"/>
    <property type="match status" value="1"/>
</dbReference>
<gene>
    <name evidence="8" type="ORF">WICPIJ_002790</name>
</gene>
<evidence type="ECO:0000259" key="7">
    <source>
        <dbReference type="PROSITE" id="PS50011"/>
    </source>
</evidence>
<organism evidence="8 9">
    <name type="scientific">Wickerhamomyces pijperi</name>
    <name type="common">Yeast</name>
    <name type="synonym">Pichia pijperi</name>
    <dbReference type="NCBI Taxonomy" id="599730"/>
    <lineage>
        <taxon>Eukaryota</taxon>
        <taxon>Fungi</taxon>
        <taxon>Dikarya</taxon>
        <taxon>Ascomycota</taxon>
        <taxon>Saccharomycotina</taxon>
        <taxon>Saccharomycetes</taxon>
        <taxon>Phaffomycetales</taxon>
        <taxon>Wickerhamomycetaceae</taxon>
        <taxon>Wickerhamomyces</taxon>
    </lineage>
</organism>
<accession>A0A9P8Q8X6</accession>
<evidence type="ECO:0000256" key="1">
    <source>
        <dbReference type="ARBA" id="ARBA00005575"/>
    </source>
</evidence>
<protein>
    <submittedName>
        <fullName evidence="8">Uncharacterized protein</fullName>
    </submittedName>
</protein>
<dbReference type="EMBL" id="JAEUBG010001529">
    <property type="protein sequence ID" value="KAH3686233.1"/>
    <property type="molecule type" value="Genomic_DNA"/>
</dbReference>
<dbReference type="SMART" id="SM00240">
    <property type="entry name" value="FHA"/>
    <property type="match status" value="1"/>
</dbReference>
<dbReference type="Gene3D" id="2.60.200.20">
    <property type="match status" value="1"/>
</dbReference>
<evidence type="ECO:0000313" key="8">
    <source>
        <dbReference type="EMBL" id="KAH3686233.1"/>
    </source>
</evidence>
<keyword evidence="5" id="KW-0808">Transferase</keyword>
<dbReference type="Gene3D" id="3.30.200.20">
    <property type="entry name" value="Phosphorylase Kinase, domain 1"/>
    <property type="match status" value="1"/>
</dbReference>
<evidence type="ECO:0000259" key="6">
    <source>
        <dbReference type="PROSITE" id="PS50006"/>
    </source>
</evidence>
<feature type="binding site" evidence="4">
    <location>
        <position position="191"/>
    </location>
    <ligand>
        <name>ATP</name>
        <dbReference type="ChEBI" id="CHEBI:30616"/>
    </ligand>
</feature>